<dbReference type="Proteomes" id="UP000499080">
    <property type="component" value="Unassembled WGS sequence"/>
</dbReference>
<proteinExistence type="predicted"/>
<sequence length="177" mass="19841">MQDCAFLVKCYYECYSNEQRVLQKYRTIRRIRQGPMTPLGLRKMMAKFEATGLLSVTPVRGMKLVSVETEEAVALAVEEATMESTHGTCSVSALTRRADLPLIPLHSPKVIVWCGMTASVGLFFFEEKPTAGHMTSTVTAAFMLRRFVIPELQQRGILDTMIFMQDGTPPHIGTCFK</sequence>
<dbReference type="AlphaFoldDB" id="A0A4Y2AX49"/>
<gene>
    <name evidence="1" type="ORF">AVEN_191091_1</name>
</gene>
<protein>
    <recommendedName>
        <fullName evidence="3">DUF4817 domain-containing protein</fullName>
    </recommendedName>
</protein>
<evidence type="ECO:0000313" key="1">
    <source>
        <dbReference type="EMBL" id="GBL84631.1"/>
    </source>
</evidence>
<comment type="caution">
    <text evidence="1">The sequence shown here is derived from an EMBL/GenBank/DDBJ whole genome shotgun (WGS) entry which is preliminary data.</text>
</comment>
<organism evidence="1 2">
    <name type="scientific">Araneus ventricosus</name>
    <name type="common">Orbweaver spider</name>
    <name type="synonym">Epeira ventricosa</name>
    <dbReference type="NCBI Taxonomy" id="182803"/>
    <lineage>
        <taxon>Eukaryota</taxon>
        <taxon>Metazoa</taxon>
        <taxon>Ecdysozoa</taxon>
        <taxon>Arthropoda</taxon>
        <taxon>Chelicerata</taxon>
        <taxon>Arachnida</taxon>
        <taxon>Araneae</taxon>
        <taxon>Araneomorphae</taxon>
        <taxon>Entelegynae</taxon>
        <taxon>Araneoidea</taxon>
        <taxon>Araneidae</taxon>
        <taxon>Araneus</taxon>
    </lineage>
</organism>
<dbReference type="EMBL" id="BGPR01000038">
    <property type="protein sequence ID" value="GBL84631.1"/>
    <property type="molecule type" value="Genomic_DNA"/>
</dbReference>
<dbReference type="Gene3D" id="3.30.420.10">
    <property type="entry name" value="Ribonuclease H-like superfamily/Ribonuclease H"/>
    <property type="match status" value="1"/>
</dbReference>
<dbReference type="InterPro" id="IPR036397">
    <property type="entry name" value="RNaseH_sf"/>
</dbReference>
<dbReference type="GO" id="GO:0003676">
    <property type="term" value="F:nucleic acid binding"/>
    <property type="evidence" value="ECO:0007669"/>
    <property type="project" value="InterPro"/>
</dbReference>
<reference evidence="1 2" key="1">
    <citation type="journal article" date="2019" name="Sci. Rep.">
        <title>Orb-weaving spider Araneus ventricosus genome elucidates the spidroin gene catalogue.</title>
        <authorList>
            <person name="Kono N."/>
            <person name="Nakamura H."/>
            <person name="Ohtoshi R."/>
            <person name="Moran D.A.P."/>
            <person name="Shinohara A."/>
            <person name="Yoshida Y."/>
            <person name="Fujiwara M."/>
            <person name="Mori M."/>
            <person name="Tomita M."/>
            <person name="Arakawa K."/>
        </authorList>
    </citation>
    <scope>NUCLEOTIDE SEQUENCE [LARGE SCALE GENOMIC DNA]</scope>
</reference>
<name>A0A4Y2AX49_ARAVE</name>
<evidence type="ECO:0008006" key="3">
    <source>
        <dbReference type="Google" id="ProtNLM"/>
    </source>
</evidence>
<keyword evidence="2" id="KW-1185">Reference proteome</keyword>
<accession>A0A4Y2AX49</accession>
<evidence type="ECO:0000313" key="2">
    <source>
        <dbReference type="Proteomes" id="UP000499080"/>
    </source>
</evidence>